<keyword evidence="1" id="KW-1133">Transmembrane helix</keyword>
<feature type="transmembrane region" description="Helical" evidence="1">
    <location>
        <begin position="47"/>
        <end position="73"/>
    </location>
</feature>
<keyword evidence="3" id="KW-1185">Reference proteome</keyword>
<keyword evidence="1" id="KW-0812">Transmembrane</keyword>
<evidence type="ECO:0000313" key="2">
    <source>
        <dbReference type="EMBL" id="BAY83577.1"/>
    </source>
</evidence>
<keyword evidence="1" id="KW-0472">Membrane</keyword>
<organism evidence="2 3">
    <name type="scientific">Calothrix parasitica NIES-267</name>
    <dbReference type="NCBI Taxonomy" id="1973488"/>
    <lineage>
        <taxon>Bacteria</taxon>
        <taxon>Bacillati</taxon>
        <taxon>Cyanobacteriota</taxon>
        <taxon>Cyanophyceae</taxon>
        <taxon>Nostocales</taxon>
        <taxon>Calotrichaceae</taxon>
        <taxon>Calothrix</taxon>
    </lineage>
</organism>
<evidence type="ECO:0000256" key="1">
    <source>
        <dbReference type="SAM" id="Phobius"/>
    </source>
</evidence>
<sequence>MKPLQIIVGLLAGHFIGKAMWAALFWLPGMVVTAKNLSGGGSLDLGWFFLSYAAALVISIVLWVIGNLCVYAFLPPAGVTSAIFSAVVGIYIAVLSLPCLLFDWDGGLCRTIIWTGWLF</sequence>
<name>A0A1Z4LQU1_9CYAN</name>
<proteinExistence type="predicted"/>
<reference evidence="2 3" key="1">
    <citation type="submission" date="2017-06" db="EMBL/GenBank/DDBJ databases">
        <title>Genome sequencing of cyanobaciteial culture collection at National Institute for Environmental Studies (NIES).</title>
        <authorList>
            <person name="Hirose Y."/>
            <person name="Shimura Y."/>
            <person name="Fujisawa T."/>
            <person name="Nakamura Y."/>
            <person name="Kawachi M."/>
        </authorList>
    </citation>
    <scope>NUCLEOTIDE SEQUENCE [LARGE SCALE GENOMIC DNA]</scope>
    <source>
        <strain evidence="2 3">NIES-267</strain>
    </source>
</reference>
<protein>
    <submittedName>
        <fullName evidence="2">Uncharacterized protein</fullName>
    </submittedName>
</protein>
<gene>
    <name evidence="2" type="ORF">NIES267_30660</name>
</gene>
<dbReference type="AlphaFoldDB" id="A0A1Z4LQU1"/>
<feature type="transmembrane region" description="Helical" evidence="1">
    <location>
        <begin position="6"/>
        <end position="27"/>
    </location>
</feature>
<feature type="transmembrane region" description="Helical" evidence="1">
    <location>
        <begin position="79"/>
        <end position="102"/>
    </location>
</feature>
<evidence type="ECO:0000313" key="3">
    <source>
        <dbReference type="Proteomes" id="UP000218418"/>
    </source>
</evidence>
<accession>A0A1Z4LQU1</accession>
<dbReference type="EMBL" id="AP018227">
    <property type="protein sequence ID" value="BAY83577.1"/>
    <property type="molecule type" value="Genomic_DNA"/>
</dbReference>
<dbReference type="Proteomes" id="UP000218418">
    <property type="component" value="Chromosome"/>
</dbReference>